<evidence type="ECO:0000256" key="2">
    <source>
        <dbReference type="ARBA" id="ARBA00022670"/>
    </source>
</evidence>
<comment type="similarity">
    <text evidence="1">Belongs to the peptidase C48 family.</text>
</comment>
<dbReference type="InterPro" id="IPR003653">
    <property type="entry name" value="Peptidase_C48_C"/>
</dbReference>
<accession>A0A5N5H4I2</accession>
<dbReference type="Pfam" id="PF02902">
    <property type="entry name" value="Peptidase_C48"/>
    <property type="match status" value="1"/>
</dbReference>
<dbReference type="Proteomes" id="UP000327157">
    <property type="component" value="Chromosome 4"/>
</dbReference>
<proteinExistence type="inferred from homology"/>
<dbReference type="GO" id="GO:0008234">
    <property type="term" value="F:cysteine-type peptidase activity"/>
    <property type="evidence" value="ECO:0007669"/>
    <property type="project" value="InterPro"/>
</dbReference>
<reference evidence="6" key="2">
    <citation type="submission" date="2019-10" db="EMBL/GenBank/DDBJ databases">
        <title>A de novo genome assembly of a pear dwarfing rootstock.</title>
        <authorList>
            <person name="Wang F."/>
            <person name="Wang J."/>
            <person name="Li S."/>
            <person name="Zhang Y."/>
            <person name="Fang M."/>
            <person name="Ma L."/>
            <person name="Zhao Y."/>
            <person name="Jiang S."/>
        </authorList>
    </citation>
    <scope>NUCLEOTIDE SEQUENCE [LARGE SCALE GENOMIC DNA]</scope>
</reference>
<protein>
    <recommendedName>
        <fullName evidence="4">Ubiquitin-like protease family profile domain-containing protein</fullName>
    </recommendedName>
</protein>
<gene>
    <name evidence="5" type="ORF">D8674_024650</name>
</gene>
<reference evidence="5 6" key="1">
    <citation type="submission" date="2019-09" db="EMBL/GenBank/DDBJ databases">
        <authorList>
            <person name="Ou C."/>
        </authorList>
    </citation>
    <scope>NUCLEOTIDE SEQUENCE [LARGE SCALE GENOMIC DNA]</scope>
    <source>
        <strain evidence="5">S2</strain>
        <tissue evidence="5">Leaf</tissue>
    </source>
</reference>
<keyword evidence="6" id="KW-1185">Reference proteome</keyword>
<dbReference type="OrthoDB" id="1680482at2759"/>
<reference evidence="5 6" key="3">
    <citation type="submission" date="2019-11" db="EMBL/GenBank/DDBJ databases">
        <title>A de novo genome assembly of a pear dwarfing rootstock.</title>
        <authorList>
            <person name="Wang F."/>
            <person name="Wang J."/>
            <person name="Li S."/>
            <person name="Zhang Y."/>
            <person name="Fang M."/>
            <person name="Ma L."/>
            <person name="Zhao Y."/>
            <person name="Jiang S."/>
        </authorList>
    </citation>
    <scope>NUCLEOTIDE SEQUENCE [LARGE SCALE GENOMIC DNA]</scope>
    <source>
        <strain evidence="5">S2</strain>
        <tissue evidence="5">Leaf</tissue>
    </source>
</reference>
<dbReference type="AlphaFoldDB" id="A0A5N5H4I2"/>
<dbReference type="EMBL" id="SMOL01000231">
    <property type="protein sequence ID" value="KAB2622468.1"/>
    <property type="molecule type" value="Genomic_DNA"/>
</dbReference>
<evidence type="ECO:0000313" key="5">
    <source>
        <dbReference type="EMBL" id="KAB2622468.1"/>
    </source>
</evidence>
<evidence type="ECO:0000259" key="4">
    <source>
        <dbReference type="Pfam" id="PF02902"/>
    </source>
</evidence>
<organism evidence="5 6">
    <name type="scientific">Pyrus ussuriensis x Pyrus communis</name>
    <dbReference type="NCBI Taxonomy" id="2448454"/>
    <lineage>
        <taxon>Eukaryota</taxon>
        <taxon>Viridiplantae</taxon>
        <taxon>Streptophyta</taxon>
        <taxon>Embryophyta</taxon>
        <taxon>Tracheophyta</taxon>
        <taxon>Spermatophyta</taxon>
        <taxon>Magnoliopsida</taxon>
        <taxon>eudicotyledons</taxon>
        <taxon>Gunneridae</taxon>
        <taxon>Pentapetalae</taxon>
        <taxon>rosids</taxon>
        <taxon>fabids</taxon>
        <taxon>Rosales</taxon>
        <taxon>Rosaceae</taxon>
        <taxon>Amygdaloideae</taxon>
        <taxon>Maleae</taxon>
        <taxon>Pyrus</taxon>
    </lineage>
</organism>
<feature type="domain" description="Ubiquitin-like protease family profile" evidence="4">
    <location>
        <begin position="48"/>
        <end position="163"/>
    </location>
</feature>
<dbReference type="InterPro" id="IPR038765">
    <property type="entry name" value="Papain-like_cys_pep_sf"/>
</dbReference>
<dbReference type="Gene3D" id="3.40.395.10">
    <property type="entry name" value="Adenoviral Proteinase, Chain A"/>
    <property type="match status" value="1"/>
</dbReference>
<name>A0A5N5H4I2_9ROSA</name>
<sequence length="188" mass="20935">MQMLETMIFGGGSLKRQGGCQPTCIDSSHTKEARKVGKVLTTNTTNWFLLQEQLEAAKPMCPNNSYSMKGEGKPFSTSWLVDVERAYMPPNLDHHWVVVEMNLAARRIMVYDSLMSKTNARKANAKLAPLASVLSDFLQSLSNEVKNGPWPIILCPKSPKQANKIMAANVPEKQLRMANNILHGLHNV</sequence>
<comment type="caution">
    <text evidence="5">The sequence shown here is derived from an EMBL/GenBank/DDBJ whole genome shotgun (WGS) entry which is preliminary data.</text>
</comment>
<evidence type="ECO:0000313" key="6">
    <source>
        <dbReference type="Proteomes" id="UP000327157"/>
    </source>
</evidence>
<keyword evidence="3" id="KW-0378">Hydrolase</keyword>
<evidence type="ECO:0000256" key="3">
    <source>
        <dbReference type="ARBA" id="ARBA00022801"/>
    </source>
</evidence>
<dbReference type="GO" id="GO:0006508">
    <property type="term" value="P:proteolysis"/>
    <property type="evidence" value="ECO:0007669"/>
    <property type="project" value="UniProtKB-KW"/>
</dbReference>
<evidence type="ECO:0000256" key="1">
    <source>
        <dbReference type="ARBA" id="ARBA00005234"/>
    </source>
</evidence>
<dbReference type="SUPFAM" id="SSF54001">
    <property type="entry name" value="Cysteine proteinases"/>
    <property type="match status" value="1"/>
</dbReference>
<keyword evidence="2" id="KW-0645">Protease</keyword>